<feature type="coiled-coil region" evidence="4">
    <location>
        <begin position="289"/>
        <end position="326"/>
    </location>
</feature>
<gene>
    <name evidence="6" type="ORF">EHP00_1064</name>
</gene>
<keyword evidence="3" id="KW-0863">Zinc-finger</keyword>
<keyword evidence="1" id="KW-0479">Metal-binding</keyword>
<dbReference type="PANTHER" id="PTHR25462">
    <property type="entry name" value="BONUS, ISOFORM C-RELATED"/>
    <property type="match status" value="1"/>
</dbReference>
<evidence type="ECO:0000313" key="7">
    <source>
        <dbReference type="Proteomes" id="UP000192758"/>
    </source>
</evidence>
<keyword evidence="2" id="KW-0862">Zinc</keyword>
<keyword evidence="4" id="KW-0175">Coiled coil</keyword>
<dbReference type="VEuPathDB" id="MicrosporidiaDB:EHP00_1064"/>
<reference evidence="6 7" key="1">
    <citation type="journal article" date="2017" name="Environ. Microbiol.">
        <title>Decay of the glycolytic pathway and adaptation to intranuclear parasitism within Enterocytozoonidae microsporidia.</title>
        <authorList>
            <person name="Wiredu Boakye D."/>
            <person name="Jaroenlak P."/>
            <person name="Prachumwat A."/>
            <person name="Williams T.A."/>
            <person name="Bateman K.S."/>
            <person name="Itsathitphaisarn O."/>
            <person name="Sritunyalucksana K."/>
            <person name="Paszkiewicz K.H."/>
            <person name="Moore K.A."/>
            <person name="Stentiford G.D."/>
            <person name="Williams B.A."/>
        </authorList>
    </citation>
    <scope>NUCLEOTIDE SEQUENCE [LARGE SCALE GENOMIC DNA]</scope>
    <source>
        <strain evidence="6 7">TH1</strain>
    </source>
</reference>
<feature type="domain" description="B box-type" evidence="5">
    <location>
        <begin position="157"/>
        <end position="203"/>
    </location>
</feature>
<evidence type="ECO:0000259" key="5">
    <source>
        <dbReference type="PROSITE" id="PS50119"/>
    </source>
</evidence>
<evidence type="ECO:0000256" key="3">
    <source>
        <dbReference type="PROSITE-ProRule" id="PRU00024"/>
    </source>
</evidence>
<dbReference type="OrthoDB" id="153872at2759"/>
<dbReference type="EMBL" id="MNPJ01000019">
    <property type="protein sequence ID" value="OQS54471.1"/>
    <property type="molecule type" value="Genomic_DNA"/>
</dbReference>
<dbReference type="PANTHER" id="PTHR25462:SF296">
    <property type="entry name" value="MEIOTIC P26, ISOFORM F"/>
    <property type="match status" value="1"/>
</dbReference>
<evidence type="ECO:0000256" key="2">
    <source>
        <dbReference type="ARBA" id="ARBA00022833"/>
    </source>
</evidence>
<comment type="caution">
    <text evidence="6">The sequence shown here is derived from an EMBL/GenBank/DDBJ whole genome shotgun (WGS) entry which is preliminary data.</text>
</comment>
<dbReference type="STRING" id="646526.A0A1W0E5F8"/>
<dbReference type="InterPro" id="IPR049808">
    <property type="entry name" value="CONSTANS-like_Bbox1"/>
</dbReference>
<dbReference type="SUPFAM" id="SSF57845">
    <property type="entry name" value="B-box zinc-binding domain"/>
    <property type="match status" value="1"/>
</dbReference>
<accession>A0A1W0E5F8</accession>
<dbReference type="GO" id="GO:0008270">
    <property type="term" value="F:zinc ion binding"/>
    <property type="evidence" value="ECO:0007669"/>
    <property type="project" value="UniProtKB-KW"/>
</dbReference>
<name>A0A1W0E5F8_9MICR</name>
<dbReference type="Pfam" id="PF00643">
    <property type="entry name" value="zf-B_box"/>
    <property type="match status" value="1"/>
</dbReference>
<dbReference type="SMART" id="SM00336">
    <property type="entry name" value="BBOX"/>
    <property type="match status" value="2"/>
</dbReference>
<protein>
    <recommendedName>
        <fullName evidence="5">B box-type domain-containing protein</fullName>
    </recommendedName>
</protein>
<organism evidence="6 7">
    <name type="scientific">Ecytonucleospora hepatopenaei</name>
    <dbReference type="NCBI Taxonomy" id="646526"/>
    <lineage>
        <taxon>Eukaryota</taxon>
        <taxon>Fungi</taxon>
        <taxon>Fungi incertae sedis</taxon>
        <taxon>Microsporidia</taxon>
        <taxon>Enterocytozoonidae</taxon>
        <taxon>Ecytonucleospora</taxon>
    </lineage>
</organism>
<dbReference type="AlphaFoldDB" id="A0A1W0E5F8"/>
<proteinExistence type="predicted"/>
<dbReference type="PROSITE" id="PS50119">
    <property type="entry name" value="ZF_BBOX"/>
    <property type="match status" value="2"/>
</dbReference>
<dbReference type="Gene3D" id="3.30.160.60">
    <property type="entry name" value="Classic Zinc Finger"/>
    <property type="match status" value="1"/>
</dbReference>
<sequence>MELDNNIEYRLKFLLDSMTLKHIETKDILDQAKMKEFNDTFKDEQKVQVFCSKLEASTYFPVLSVPFKNGETIHTVYLCEVALGNTIYVDSEYVKNNLPIPQGFDAFVTNINSNKSYLHETQIDLKEYVYVINDSTRILPIYEITFEYDPEFEKSARNKNVCHKCLNEEAIMYCPSERAIFCSQCDELVHSDAFLKRHERKYFDKCGQKKFINCKEHITKTIEFYCTDCSMPICSYCKVNGSHSKGDFASHNIITFLEACNTLSTYIQEAGIDLVNLSSNIENEVQKYIDLAEKSRKNIADLYEKLEEERKNLRLQLENIEETKKQRFNAGYIEICKQGELFKRMREFPAELDPTDRLQYYSGIINYSLYSGIDTDKNSVGIYLDQNNEVVKFEGNVSIKVVENQKDFRNLNNKEKISEETLLRRSEGSHK</sequence>
<dbReference type="InterPro" id="IPR000315">
    <property type="entry name" value="Znf_B-box"/>
</dbReference>
<dbReference type="InterPro" id="IPR047153">
    <property type="entry name" value="TRIM45/56/19-like"/>
</dbReference>
<evidence type="ECO:0000256" key="1">
    <source>
        <dbReference type="ARBA" id="ARBA00022723"/>
    </source>
</evidence>
<feature type="domain" description="B box-type" evidence="5">
    <location>
        <begin position="209"/>
        <end position="256"/>
    </location>
</feature>
<evidence type="ECO:0000313" key="6">
    <source>
        <dbReference type="EMBL" id="OQS54471.1"/>
    </source>
</evidence>
<dbReference type="CDD" id="cd19821">
    <property type="entry name" value="Bbox1_BBX-like"/>
    <property type="match status" value="1"/>
</dbReference>
<keyword evidence="7" id="KW-1185">Reference proteome</keyword>
<evidence type="ECO:0000256" key="4">
    <source>
        <dbReference type="SAM" id="Coils"/>
    </source>
</evidence>
<dbReference type="Gene3D" id="3.90.228.10">
    <property type="match status" value="1"/>
</dbReference>
<dbReference type="Proteomes" id="UP000192758">
    <property type="component" value="Unassembled WGS sequence"/>
</dbReference>